<dbReference type="AlphaFoldDB" id="A0A3P9JVC5"/>
<dbReference type="PANTHER" id="PTHR33960">
    <property type="entry name" value="SIMILAR TO KIAA0825 PROTEIN"/>
    <property type="match status" value="1"/>
</dbReference>
<dbReference type="InterPro" id="IPR027993">
    <property type="entry name" value="DUF4495"/>
</dbReference>
<evidence type="ECO:0000313" key="2">
    <source>
        <dbReference type="Ensembl" id="ENSORLP00015035907.1"/>
    </source>
</evidence>
<dbReference type="Ensembl" id="ENSORLT00015031010.1">
    <property type="protein sequence ID" value="ENSORLP00015035907.1"/>
    <property type="gene ID" value="ENSORLG00015022804.1"/>
</dbReference>
<feature type="transmembrane region" description="Helical" evidence="1">
    <location>
        <begin position="49"/>
        <end position="73"/>
    </location>
</feature>
<name>A0A3P9JVC5_ORYLA</name>
<reference evidence="2" key="4">
    <citation type="submission" date="2025-09" db="UniProtKB">
        <authorList>
            <consortium name="Ensembl"/>
        </authorList>
    </citation>
    <scope>IDENTIFICATION</scope>
    <source>
        <strain evidence="2">HSOK</strain>
    </source>
</reference>
<evidence type="ECO:0000313" key="3">
    <source>
        <dbReference type="Proteomes" id="UP000265200"/>
    </source>
</evidence>
<accession>A0A3P9JVC5</accession>
<protein>
    <submittedName>
        <fullName evidence="2">Uncharacterized protein</fullName>
    </submittedName>
</protein>
<evidence type="ECO:0000256" key="1">
    <source>
        <dbReference type="SAM" id="Phobius"/>
    </source>
</evidence>
<reference evidence="2 3" key="2">
    <citation type="submission" date="2017-04" db="EMBL/GenBank/DDBJ databases">
        <title>CpG methylation of centromeres and impact of large insertions on vertebrate speciation.</title>
        <authorList>
            <person name="Ichikawa K."/>
            <person name="Yoshimura J."/>
            <person name="Morishita S."/>
        </authorList>
    </citation>
    <scope>NUCLEOTIDE SEQUENCE</scope>
    <source>
        <strain evidence="2 3">HSOK</strain>
    </source>
</reference>
<dbReference type="PANTHER" id="PTHR33960:SF1">
    <property type="entry name" value="SIMILAR TO KIAA0825 PROTEIN"/>
    <property type="match status" value="1"/>
</dbReference>
<proteinExistence type="predicted"/>
<dbReference type="Proteomes" id="UP000265200">
    <property type="component" value="Chromosome 9"/>
</dbReference>
<reference key="1">
    <citation type="journal article" date="2007" name="Nature">
        <title>The medaka draft genome and insights into vertebrate genome evolution.</title>
        <authorList>
            <person name="Kasahara M."/>
            <person name="Naruse K."/>
            <person name="Sasaki S."/>
            <person name="Nakatani Y."/>
            <person name="Qu W."/>
            <person name="Ahsan B."/>
            <person name="Yamada T."/>
            <person name="Nagayasu Y."/>
            <person name="Doi K."/>
            <person name="Kasai Y."/>
            <person name="Jindo T."/>
            <person name="Kobayashi D."/>
            <person name="Shimada A."/>
            <person name="Toyoda A."/>
            <person name="Kuroki Y."/>
            <person name="Fujiyama A."/>
            <person name="Sasaki T."/>
            <person name="Shimizu A."/>
            <person name="Asakawa S."/>
            <person name="Shimizu N."/>
            <person name="Hashimoto S."/>
            <person name="Yang J."/>
            <person name="Lee Y."/>
            <person name="Matsushima K."/>
            <person name="Sugano S."/>
            <person name="Sakaizumi M."/>
            <person name="Narita T."/>
            <person name="Ohishi K."/>
            <person name="Haga S."/>
            <person name="Ohta F."/>
            <person name="Nomoto H."/>
            <person name="Nogata K."/>
            <person name="Morishita T."/>
            <person name="Endo T."/>
            <person name="Shin-I T."/>
            <person name="Takeda H."/>
            <person name="Morishita S."/>
            <person name="Kohara Y."/>
        </authorList>
    </citation>
    <scope>NUCLEOTIDE SEQUENCE [LARGE SCALE GENOMIC DNA]</scope>
    <source>
        <strain>Hd-rR</strain>
    </source>
</reference>
<sequence>MVLVWQTTEGARESLFKRNLPESVLVKIPKEWNYTTLDVKEKDSVTQTVISIAIQALSFIFTNLPLAVASLPLSIRFLFQVAEKHLSQHARQLRSVGLLLWALLGCLIQDLDAADTSEQLSGQVLNSEAKDCFSLLAECLQAVMSIQQKGVPKPLVHKVLQGLEDRRPKWINMQLQKARKLCTGSVFEQEAERGVASAELTEQKIGLMLLEVCHKAGGSNYLRQIYHIIQGNEELLMFKLGYATEFPDDLDLRVNFDLKPPLPAGSFNPLLQFDHIGNKKFDQSAVVDWAWDWPNLLPAYRGMSQVTFRSLLANRVLLERTERLMGVVPRAIVSHCSVSQGTLFMHGATYVAGRKDAAYRKRHYEVGFPGGCRTGRRRESNGRRTSENVSCLLMQRGTTGLSWI</sequence>
<keyword evidence="1" id="KW-0812">Transmembrane</keyword>
<reference evidence="2" key="3">
    <citation type="submission" date="2025-08" db="UniProtKB">
        <authorList>
            <consortium name="Ensembl"/>
        </authorList>
    </citation>
    <scope>IDENTIFICATION</scope>
    <source>
        <strain evidence="2">HSOK</strain>
    </source>
</reference>
<organism evidence="2 3">
    <name type="scientific">Oryzias latipes</name>
    <name type="common">Japanese rice fish</name>
    <name type="synonym">Japanese killifish</name>
    <dbReference type="NCBI Taxonomy" id="8090"/>
    <lineage>
        <taxon>Eukaryota</taxon>
        <taxon>Metazoa</taxon>
        <taxon>Chordata</taxon>
        <taxon>Craniata</taxon>
        <taxon>Vertebrata</taxon>
        <taxon>Euteleostomi</taxon>
        <taxon>Actinopterygii</taxon>
        <taxon>Neopterygii</taxon>
        <taxon>Teleostei</taxon>
        <taxon>Neoteleostei</taxon>
        <taxon>Acanthomorphata</taxon>
        <taxon>Ovalentaria</taxon>
        <taxon>Atherinomorphae</taxon>
        <taxon>Beloniformes</taxon>
        <taxon>Adrianichthyidae</taxon>
        <taxon>Oryziinae</taxon>
        <taxon>Oryzias</taxon>
    </lineage>
</organism>
<keyword evidence="1" id="KW-0472">Membrane</keyword>
<keyword evidence="1" id="KW-1133">Transmembrane helix</keyword>